<reference evidence="1 2" key="1">
    <citation type="submission" date="2022-01" db="EMBL/GenBank/DDBJ databases">
        <title>Whole genome-based taxonomy of the Shewanellaceae.</title>
        <authorList>
            <person name="Martin-Rodriguez A.J."/>
        </authorList>
    </citation>
    <scope>NUCLEOTIDE SEQUENCE [LARGE SCALE GENOMIC DNA]</scope>
    <source>
        <strain evidence="1 2">DSM 17177</strain>
    </source>
</reference>
<evidence type="ECO:0000313" key="2">
    <source>
        <dbReference type="Proteomes" id="UP001203423"/>
    </source>
</evidence>
<accession>A0ABT0LH51</accession>
<proteinExistence type="predicted"/>
<dbReference type="EMBL" id="JAKIKS010000113">
    <property type="protein sequence ID" value="MCL1126894.1"/>
    <property type="molecule type" value="Genomic_DNA"/>
</dbReference>
<dbReference type="Proteomes" id="UP001203423">
    <property type="component" value="Unassembled WGS sequence"/>
</dbReference>
<sequence length="368" mass="40158">MLVLNAHIQYGANDAYFARGVHPIISWENDYSRTDWSDLNQDNAIAGYPETGEEVTWNKSEYEDDNLKSLCKKKSGSGSVMEGSVDVLKWDDLSTWRSNAKNAGFGTKYDGIMQVNIPAGSALLNGKTLDITEDVLDLEVDLYATMIRRNNGSFKDISKVAIPITISGVDDVAVIPDAWSFPAVVGAPAVYDISDNNRIACLAVKGSSNCLNATSADKENVFPTSITRTDEYFETLTMLRCGSATGYEAEQGYTSLLTQSGTDGYSDNGWCSQLNNLTRSWKNVISSLGQAWIVSENPYTATVECLSQGTGSCLNKNIITDKAIITSALGSNTSRMKVEMLTIDTSTLCHYKDGQFNTCPTELLTIFD</sequence>
<name>A0ABT0LH51_9GAMM</name>
<comment type="caution">
    <text evidence="1">The sequence shown here is derived from an EMBL/GenBank/DDBJ whole genome shotgun (WGS) entry which is preliminary data.</text>
</comment>
<dbReference type="RefSeq" id="WP_248942301.1">
    <property type="nucleotide sequence ID" value="NZ_JAKIKS010000113.1"/>
</dbReference>
<organism evidence="1 2">
    <name type="scientific">Shewanella surugensis</name>
    <dbReference type="NCBI Taxonomy" id="212020"/>
    <lineage>
        <taxon>Bacteria</taxon>
        <taxon>Pseudomonadati</taxon>
        <taxon>Pseudomonadota</taxon>
        <taxon>Gammaproteobacteria</taxon>
        <taxon>Alteromonadales</taxon>
        <taxon>Shewanellaceae</taxon>
        <taxon>Shewanella</taxon>
    </lineage>
</organism>
<evidence type="ECO:0000313" key="1">
    <source>
        <dbReference type="EMBL" id="MCL1126894.1"/>
    </source>
</evidence>
<keyword evidence="2" id="KW-1185">Reference proteome</keyword>
<protein>
    <submittedName>
        <fullName evidence="1">Uncharacterized protein</fullName>
    </submittedName>
</protein>
<gene>
    <name evidence="1" type="ORF">L2764_21015</name>
</gene>